<dbReference type="InterPro" id="IPR026961">
    <property type="entry name" value="PGG_dom"/>
</dbReference>
<dbReference type="SUPFAM" id="SSF48403">
    <property type="entry name" value="Ankyrin repeat"/>
    <property type="match status" value="1"/>
</dbReference>
<dbReference type="InterPro" id="IPR036770">
    <property type="entry name" value="Ankyrin_rpt-contain_sf"/>
</dbReference>
<feature type="domain" description="PGG" evidence="9">
    <location>
        <begin position="387"/>
        <end position="496"/>
    </location>
</feature>
<dbReference type="Proteomes" id="UP000238479">
    <property type="component" value="Chromosome 5"/>
</dbReference>
<comment type="subcellular location">
    <subcellularLocation>
        <location evidence="1">Membrane</location>
        <topology evidence="1">Multi-pass membrane protein</topology>
    </subcellularLocation>
</comment>
<name>A0A2P6QBT5_ROSCH</name>
<feature type="transmembrane region" description="Helical" evidence="8">
    <location>
        <begin position="395"/>
        <end position="417"/>
    </location>
</feature>
<dbReference type="OMA" id="KTWIVRY"/>
<feature type="repeat" description="ANK" evidence="7">
    <location>
        <begin position="179"/>
        <end position="200"/>
    </location>
</feature>
<feature type="transmembrane region" description="Helical" evidence="8">
    <location>
        <begin position="507"/>
        <end position="528"/>
    </location>
</feature>
<dbReference type="Pfam" id="PF13962">
    <property type="entry name" value="PGG"/>
    <property type="match status" value="1"/>
</dbReference>
<dbReference type="STRING" id="74649.A0A2P6QBT5"/>
<evidence type="ECO:0000256" key="1">
    <source>
        <dbReference type="ARBA" id="ARBA00004141"/>
    </source>
</evidence>
<evidence type="ECO:0000256" key="8">
    <source>
        <dbReference type="SAM" id="Phobius"/>
    </source>
</evidence>
<dbReference type="Pfam" id="PF00023">
    <property type="entry name" value="Ank"/>
    <property type="match status" value="1"/>
</dbReference>
<dbReference type="PROSITE" id="PS50297">
    <property type="entry name" value="ANK_REP_REGION"/>
    <property type="match status" value="4"/>
</dbReference>
<evidence type="ECO:0000256" key="5">
    <source>
        <dbReference type="ARBA" id="ARBA00023043"/>
    </source>
</evidence>
<keyword evidence="5 7" id="KW-0040">ANK repeat</keyword>
<keyword evidence="4 8" id="KW-1133">Transmembrane helix</keyword>
<keyword evidence="2 8" id="KW-0812">Transmembrane</keyword>
<dbReference type="GO" id="GO:0005886">
    <property type="term" value="C:plasma membrane"/>
    <property type="evidence" value="ECO:0007669"/>
    <property type="project" value="TreeGrafter"/>
</dbReference>
<dbReference type="PROSITE" id="PS50088">
    <property type="entry name" value="ANK_REPEAT"/>
    <property type="match status" value="5"/>
</dbReference>
<accession>A0A2P6QBT5</accession>
<evidence type="ECO:0000256" key="6">
    <source>
        <dbReference type="ARBA" id="ARBA00023136"/>
    </source>
</evidence>
<dbReference type="Gramene" id="PRQ31632">
    <property type="protein sequence ID" value="PRQ31632"/>
    <property type="gene ID" value="RchiOBHm_Chr5g0037621"/>
</dbReference>
<dbReference type="Pfam" id="PF12796">
    <property type="entry name" value="Ank_2"/>
    <property type="match status" value="3"/>
</dbReference>
<proteinExistence type="predicted"/>
<organism evidence="10 11">
    <name type="scientific">Rosa chinensis</name>
    <name type="common">China rose</name>
    <dbReference type="NCBI Taxonomy" id="74649"/>
    <lineage>
        <taxon>Eukaryota</taxon>
        <taxon>Viridiplantae</taxon>
        <taxon>Streptophyta</taxon>
        <taxon>Embryophyta</taxon>
        <taxon>Tracheophyta</taxon>
        <taxon>Spermatophyta</taxon>
        <taxon>Magnoliopsida</taxon>
        <taxon>eudicotyledons</taxon>
        <taxon>Gunneridae</taxon>
        <taxon>Pentapetalae</taxon>
        <taxon>rosids</taxon>
        <taxon>fabids</taxon>
        <taxon>Rosales</taxon>
        <taxon>Rosaceae</taxon>
        <taxon>Rosoideae</taxon>
        <taxon>Rosoideae incertae sedis</taxon>
        <taxon>Rosa</taxon>
    </lineage>
</organism>
<feature type="repeat" description="ANK" evidence="7">
    <location>
        <begin position="112"/>
        <end position="144"/>
    </location>
</feature>
<comment type="caution">
    <text evidence="10">The sequence shown here is derived from an EMBL/GenBank/DDBJ whole genome shotgun (WGS) entry which is preliminary data.</text>
</comment>
<keyword evidence="3" id="KW-0677">Repeat</keyword>
<feature type="transmembrane region" description="Helical" evidence="8">
    <location>
        <begin position="437"/>
        <end position="463"/>
    </location>
</feature>
<evidence type="ECO:0000313" key="10">
    <source>
        <dbReference type="EMBL" id="PRQ31632.1"/>
    </source>
</evidence>
<evidence type="ECO:0000259" key="9">
    <source>
        <dbReference type="Pfam" id="PF13962"/>
    </source>
</evidence>
<feature type="repeat" description="ANK" evidence="7">
    <location>
        <begin position="213"/>
        <end position="235"/>
    </location>
</feature>
<feature type="repeat" description="ANK" evidence="7">
    <location>
        <begin position="247"/>
        <end position="270"/>
    </location>
</feature>
<keyword evidence="11" id="KW-1185">Reference proteome</keyword>
<keyword evidence="6 8" id="KW-0472">Membrane</keyword>
<reference evidence="10 11" key="1">
    <citation type="journal article" date="2018" name="Nat. Genet.">
        <title>The Rosa genome provides new insights in the design of modern roses.</title>
        <authorList>
            <person name="Bendahmane M."/>
        </authorList>
    </citation>
    <scope>NUCLEOTIDE SEQUENCE [LARGE SCALE GENOMIC DNA]</scope>
    <source>
        <strain evidence="11">cv. Old Blush</strain>
    </source>
</reference>
<evidence type="ECO:0000256" key="2">
    <source>
        <dbReference type="ARBA" id="ARBA00022692"/>
    </source>
</evidence>
<dbReference type="PANTHER" id="PTHR24186">
    <property type="entry name" value="PROTEIN PHOSPHATASE 1 REGULATORY SUBUNIT"/>
    <property type="match status" value="1"/>
</dbReference>
<dbReference type="OrthoDB" id="303876at2759"/>
<dbReference type="Gene3D" id="1.25.40.20">
    <property type="entry name" value="Ankyrin repeat-containing domain"/>
    <property type="match status" value="2"/>
</dbReference>
<dbReference type="PANTHER" id="PTHR24186:SF46">
    <property type="entry name" value="PROTEIN ACCELERATED CELL DEATH 6-LIKE"/>
    <property type="match status" value="1"/>
</dbReference>
<dbReference type="EMBL" id="PDCK01000043">
    <property type="protein sequence ID" value="PRQ31632.1"/>
    <property type="molecule type" value="Genomic_DNA"/>
</dbReference>
<protein>
    <submittedName>
        <fullName evidence="10">Putative ankyrin repeat-containing domain, PGG domain-containing protein</fullName>
    </submittedName>
</protein>
<dbReference type="SMART" id="SM00248">
    <property type="entry name" value="ANK"/>
    <property type="match status" value="9"/>
</dbReference>
<gene>
    <name evidence="10" type="ORF">RchiOBHm_Chr5g0037621</name>
</gene>
<evidence type="ECO:0000256" key="3">
    <source>
        <dbReference type="ARBA" id="ARBA00022737"/>
    </source>
</evidence>
<dbReference type="AlphaFoldDB" id="A0A2P6QBT5"/>
<evidence type="ECO:0000313" key="11">
    <source>
        <dbReference type="Proteomes" id="UP000238479"/>
    </source>
</evidence>
<evidence type="ECO:0000256" key="4">
    <source>
        <dbReference type="ARBA" id="ARBA00022989"/>
    </source>
</evidence>
<sequence length="562" mass="62306">MDPRLYKSAKSGDVCFLRKLLSDNPSLLYKLTPRENTTLHIAVQFGHENVAAEIYSRSRSLLKQQNLDGDTPLHVAARFGHFSIVNYLVRDIISSVSEVDMGLETLRIRNRGNSTVLHEASRNGHYKVVEFLIKVDPNLASVENDEGESPLYLAARGGMLETVNQIIRTNPSSAHGGSDGQTALHAAVVERHIGVIEALLAFKQELGKEADRQGRTPLYYAASLGDHRTVQRLLELDTSTAYVLDKDGRSPIHVAARNGHTGVIREIIQHCPDSGELIDPYGQNALHIAISSGQANVVTYILETPELEGLINQSDIDGNTPLHLAAIARKTWILWYLMWDGRVNQRSKNKYGQTAFDNDRSMKKSSITSPMISARADHEEAISAMQTYKKMGQTLLTVTTLITTVTFTAAFTMPGGYNNDAGSSDRGLALLQSSKYLKHFIIFDAVAMTCSISAACLLFWGAVKSKGCYLYYFTSAAALTYIALLSTAGAFTTGIKAVLPHQQYVDIMILGVDVAFHISTFLFLFHLVKMFSIPEACRLLFSHHCIKSKRAKIQKWRRSTYF</sequence>
<feature type="repeat" description="ANK" evidence="7">
    <location>
        <begin position="68"/>
        <end position="90"/>
    </location>
</feature>
<feature type="transmembrane region" description="Helical" evidence="8">
    <location>
        <begin position="470"/>
        <end position="495"/>
    </location>
</feature>
<evidence type="ECO:0000256" key="7">
    <source>
        <dbReference type="PROSITE-ProRule" id="PRU00023"/>
    </source>
</evidence>
<dbReference type="InterPro" id="IPR002110">
    <property type="entry name" value="Ankyrin_rpt"/>
</dbReference>